<name>A0A484CKU0_PERFV</name>
<dbReference type="Proteomes" id="UP000295070">
    <property type="component" value="Chromosome 15"/>
</dbReference>
<comment type="caution">
    <text evidence="1">The sequence shown here is derived from an EMBL/GenBank/DDBJ whole genome shotgun (WGS) entry which is preliminary data.</text>
</comment>
<organism evidence="1 2">
    <name type="scientific">Perca flavescens</name>
    <name type="common">American yellow perch</name>
    <name type="synonym">Morone flavescens</name>
    <dbReference type="NCBI Taxonomy" id="8167"/>
    <lineage>
        <taxon>Eukaryota</taxon>
        <taxon>Metazoa</taxon>
        <taxon>Chordata</taxon>
        <taxon>Craniata</taxon>
        <taxon>Vertebrata</taxon>
        <taxon>Euteleostomi</taxon>
        <taxon>Actinopterygii</taxon>
        <taxon>Neopterygii</taxon>
        <taxon>Teleostei</taxon>
        <taxon>Neoteleostei</taxon>
        <taxon>Acanthomorphata</taxon>
        <taxon>Eupercaria</taxon>
        <taxon>Perciformes</taxon>
        <taxon>Percoidei</taxon>
        <taxon>Percidae</taxon>
        <taxon>Percinae</taxon>
        <taxon>Perca</taxon>
    </lineage>
</organism>
<sequence>MWEIVAMNWREFLPLFTNATQKLSRNDIRKLFTISWSPQRTGGGDGLWECWLMSIQAEEEMDISFEELLHRTHRLGAFRRAEQECTTAGNREQGTTAFLVHADTPEQGGARESWWVSGFLPEFPPSPSMRSLLPVRPRCVMRTGVGEELTSCCQGVTVSPAALSGRQTSRC</sequence>
<proteinExistence type="predicted"/>
<keyword evidence="2" id="KW-1185">Reference proteome</keyword>
<evidence type="ECO:0000313" key="2">
    <source>
        <dbReference type="Proteomes" id="UP000295070"/>
    </source>
</evidence>
<protein>
    <submittedName>
        <fullName evidence="1">Uncharacterized protein</fullName>
    </submittedName>
</protein>
<gene>
    <name evidence="1" type="ORF">EPR50_G00153550</name>
</gene>
<reference evidence="1 2" key="1">
    <citation type="submission" date="2019-01" db="EMBL/GenBank/DDBJ databases">
        <title>A chromosome-scale genome assembly of the yellow perch, Perca flavescens.</title>
        <authorList>
            <person name="Feron R."/>
            <person name="Morvezen R."/>
            <person name="Bestin A."/>
            <person name="Haffray P."/>
            <person name="Klopp C."/>
            <person name="Zahm M."/>
            <person name="Cabau C."/>
            <person name="Roques C."/>
            <person name="Donnadieu C."/>
            <person name="Bouchez O."/>
            <person name="Christie M."/>
            <person name="Larson W."/>
            <person name="Guiguen Y."/>
        </authorList>
    </citation>
    <scope>NUCLEOTIDE SEQUENCE [LARGE SCALE GENOMIC DNA]</scope>
    <source>
        <strain evidence="1">YP-PL-M2</strain>
        <tissue evidence="1">Blood</tissue>
    </source>
</reference>
<evidence type="ECO:0000313" key="1">
    <source>
        <dbReference type="EMBL" id="TDH02528.1"/>
    </source>
</evidence>
<dbReference type="AlphaFoldDB" id="A0A484CKU0"/>
<dbReference type="EMBL" id="SCKG01000015">
    <property type="protein sequence ID" value="TDH02528.1"/>
    <property type="molecule type" value="Genomic_DNA"/>
</dbReference>
<dbReference type="STRING" id="8167.A0A484CKU0"/>
<accession>A0A484CKU0</accession>